<protein>
    <recommendedName>
        <fullName evidence="3">beta-N-acetylhexosaminidase</fullName>
        <ecNumber evidence="3">3.2.1.52</ecNumber>
    </recommendedName>
</protein>
<evidence type="ECO:0000313" key="10">
    <source>
        <dbReference type="EMBL" id="GLR18006.1"/>
    </source>
</evidence>
<evidence type="ECO:0000259" key="9">
    <source>
        <dbReference type="Pfam" id="PF02838"/>
    </source>
</evidence>
<feature type="chain" id="PRO_5041302652" description="beta-N-acetylhexosaminidase" evidence="7">
    <location>
        <begin position="19"/>
        <end position="762"/>
    </location>
</feature>
<dbReference type="InterPro" id="IPR017853">
    <property type="entry name" value="GH"/>
</dbReference>
<reference evidence="10" key="1">
    <citation type="journal article" date="2014" name="Int. J. Syst. Evol. Microbiol.">
        <title>Complete genome sequence of Corynebacterium casei LMG S-19264T (=DSM 44701T), isolated from a smear-ripened cheese.</title>
        <authorList>
            <consortium name="US DOE Joint Genome Institute (JGI-PGF)"/>
            <person name="Walter F."/>
            <person name="Albersmeier A."/>
            <person name="Kalinowski J."/>
            <person name="Ruckert C."/>
        </authorList>
    </citation>
    <scope>NUCLEOTIDE SEQUENCE</scope>
    <source>
        <strain evidence="10">NBRC 108769</strain>
    </source>
</reference>
<dbReference type="PRINTS" id="PR00738">
    <property type="entry name" value="GLHYDRLASE20"/>
</dbReference>
<dbReference type="GO" id="GO:0016020">
    <property type="term" value="C:membrane"/>
    <property type="evidence" value="ECO:0007669"/>
    <property type="project" value="TreeGrafter"/>
</dbReference>
<dbReference type="Pfam" id="PF02838">
    <property type="entry name" value="Glyco_hydro_20b"/>
    <property type="match status" value="1"/>
</dbReference>
<dbReference type="GO" id="GO:0004563">
    <property type="term" value="F:beta-N-acetylhexosaminidase activity"/>
    <property type="evidence" value="ECO:0007669"/>
    <property type="project" value="UniProtKB-EC"/>
</dbReference>
<feature type="domain" description="Glycoside hydrolase family 20 catalytic" evidence="8">
    <location>
        <begin position="152"/>
        <end position="501"/>
    </location>
</feature>
<dbReference type="InterPro" id="IPR015883">
    <property type="entry name" value="Glyco_hydro_20_cat"/>
</dbReference>
<dbReference type="SUPFAM" id="SSF51445">
    <property type="entry name" value="(Trans)glycosidases"/>
    <property type="match status" value="1"/>
</dbReference>
<keyword evidence="4" id="KW-0378">Hydrolase</keyword>
<dbReference type="Gene3D" id="3.30.379.10">
    <property type="entry name" value="Chitobiase/beta-hexosaminidase domain 2-like"/>
    <property type="match status" value="1"/>
</dbReference>
<organism evidence="10 11">
    <name type="scientific">Portibacter lacus</name>
    <dbReference type="NCBI Taxonomy" id="1099794"/>
    <lineage>
        <taxon>Bacteria</taxon>
        <taxon>Pseudomonadati</taxon>
        <taxon>Bacteroidota</taxon>
        <taxon>Saprospiria</taxon>
        <taxon>Saprospirales</taxon>
        <taxon>Haliscomenobacteraceae</taxon>
        <taxon>Portibacter</taxon>
    </lineage>
</organism>
<accession>A0AA37SSJ9</accession>
<evidence type="ECO:0000256" key="6">
    <source>
        <dbReference type="PIRSR" id="PIRSR625705-1"/>
    </source>
</evidence>
<dbReference type="Proteomes" id="UP001156666">
    <property type="component" value="Unassembled WGS sequence"/>
</dbReference>
<comment type="catalytic activity">
    <reaction evidence="1">
        <text>Hydrolysis of terminal non-reducing N-acetyl-D-hexosamine residues in N-acetyl-beta-D-hexosaminides.</text>
        <dbReference type="EC" id="3.2.1.52"/>
    </reaction>
</comment>
<sequence length="762" mass="86669">MNAVLKLSLLLLIITLWACDNKTELPQEITVIPEPAEMTIRNGSFQLVSNTKIITSDEIEKQAALLLLSSFNGLSDDQVTNDTTKHNFVRFEIEKDIADEGYELEITPEMMSIKASKPSGFIYAIQTIRQLLPIESKELILPTLTIKDEPQYPWRGFMLDVSRHFFEKEYVLKTIDRMTYFKLNTLHLHLIDDQGWRIEIKKYPKLTEIGAFRVDQEDKPWDARLVNEPSEKGTYGGFYTQEDIKEIVQYASERGITVMPEIEMPAHVTSAIAAYPEFSCQEIPVGVPSGGLWPITDIYCPGKESTFQFLEDVLNEVMELFPSKYIHVGGDEATKTNWEKCKDCQKRMAIEGLDDTAELQSYFIKRMERFLSSKGRILIGWDEILEGGLAPGATVMSWRGTKGGWEASEQGHDVVMTPGDYLYFNQYQGEPDYEPLAFGGYVPLSRVYSFEPMVDSMSAEQKKHVLGAQANLWSEFIVDEQISEYMIFPRIAALSEMVWTPKDKKSWDNFSKKIDPLFERLDHMGINYSKSVFAVTASSKYDTTSKELLVTLKNEIPSSEIRYSFNDEPLNASSLKYTSPISLKETTLIKTAVFKDNVALGDTLYKNLIFHKAFGKKMSYKPKYNKSYAGIGDLTLGNIIRGSKNFHDGQWLAWLDDEVEIIIDLEEKTEISAVRIGAMETQAAGIFYPINMIVSLSEDGSIYKKAGELKRPFKENGFPTIEDFEISFERQNTRYVKVMIQNIGSPPKGGGAFIFIDEIMVE</sequence>
<keyword evidence="11" id="KW-1185">Reference proteome</keyword>
<evidence type="ECO:0000256" key="1">
    <source>
        <dbReference type="ARBA" id="ARBA00001231"/>
    </source>
</evidence>
<feature type="active site" description="Proton donor" evidence="6">
    <location>
        <position position="332"/>
    </location>
</feature>
<feature type="signal peptide" evidence="7">
    <location>
        <begin position="1"/>
        <end position="18"/>
    </location>
</feature>
<evidence type="ECO:0000256" key="2">
    <source>
        <dbReference type="ARBA" id="ARBA00006285"/>
    </source>
</evidence>
<dbReference type="CDD" id="cd06563">
    <property type="entry name" value="GH20_chitobiase-like"/>
    <property type="match status" value="1"/>
</dbReference>
<evidence type="ECO:0000256" key="3">
    <source>
        <dbReference type="ARBA" id="ARBA00012663"/>
    </source>
</evidence>
<dbReference type="PANTHER" id="PTHR22600">
    <property type="entry name" value="BETA-HEXOSAMINIDASE"/>
    <property type="match status" value="1"/>
</dbReference>
<comment type="similarity">
    <text evidence="2">Belongs to the glycosyl hydrolase 20 family.</text>
</comment>
<feature type="domain" description="Beta-hexosaminidase bacterial type N-terminal" evidence="9">
    <location>
        <begin position="29"/>
        <end position="148"/>
    </location>
</feature>
<dbReference type="Pfam" id="PF00728">
    <property type="entry name" value="Glyco_hydro_20"/>
    <property type="match status" value="1"/>
</dbReference>
<dbReference type="InterPro" id="IPR015882">
    <property type="entry name" value="HEX_bac_N"/>
</dbReference>
<evidence type="ECO:0000256" key="7">
    <source>
        <dbReference type="SAM" id="SignalP"/>
    </source>
</evidence>
<dbReference type="EC" id="3.2.1.52" evidence="3"/>
<keyword evidence="7" id="KW-0732">Signal</keyword>
<gene>
    <name evidence="10" type="ORF">GCM10007940_26210</name>
</gene>
<keyword evidence="5" id="KW-0326">Glycosidase</keyword>
<evidence type="ECO:0000313" key="11">
    <source>
        <dbReference type="Proteomes" id="UP001156666"/>
    </source>
</evidence>
<evidence type="ECO:0000256" key="5">
    <source>
        <dbReference type="ARBA" id="ARBA00023295"/>
    </source>
</evidence>
<dbReference type="InterPro" id="IPR026876">
    <property type="entry name" value="Fn3_assoc_repeat"/>
</dbReference>
<evidence type="ECO:0000259" key="8">
    <source>
        <dbReference type="Pfam" id="PF00728"/>
    </source>
</evidence>
<dbReference type="PANTHER" id="PTHR22600:SF57">
    <property type="entry name" value="BETA-N-ACETYLHEXOSAMINIDASE"/>
    <property type="match status" value="1"/>
</dbReference>
<proteinExistence type="inferred from homology"/>
<dbReference type="GO" id="GO:0005975">
    <property type="term" value="P:carbohydrate metabolic process"/>
    <property type="evidence" value="ECO:0007669"/>
    <property type="project" value="InterPro"/>
</dbReference>
<comment type="caution">
    <text evidence="10">The sequence shown here is derived from an EMBL/GenBank/DDBJ whole genome shotgun (WGS) entry which is preliminary data.</text>
</comment>
<dbReference type="InterPro" id="IPR025705">
    <property type="entry name" value="Beta_hexosaminidase_sua/sub"/>
</dbReference>
<dbReference type="EMBL" id="BSOH01000014">
    <property type="protein sequence ID" value="GLR18006.1"/>
    <property type="molecule type" value="Genomic_DNA"/>
</dbReference>
<dbReference type="AlphaFoldDB" id="A0AA37SSJ9"/>
<dbReference type="SUPFAM" id="SSF55545">
    <property type="entry name" value="beta-N-acetylhexosaminidase-like domain"/>
    <property type="match status" value="1"/>
</dbReference>
<dbReference type="GO" id="GO:0030203">
    <property type="term" value="P:glycosaminoglycan metabolic process"/>
    <property type="evidence" value="ECO:0007669"/>
    <property type="project" value="TreeGrafter"/>
</dbReference>
<dbReference type="Pfam" id="PF13287">
    <property type="entry name" value="Fn3_assoc"/>
    <property type="match status" value="1"/>
</dbReference>
<dbReference type="RefSeq" id="WP_235291681.1">
    <property type="nucleotide sequence ID" value="NZ_BSOH01000014.1"/>
</dbReference>
<name>A0AA37SSJ9_9BACT</name>
<dbReference type="InterPro" id="IPR029018">
    <property type="entry name" value="Hex-like_dom2"/>
</dbReference>
<dbReference type="Gene3D" id="2.60.120.260">
    <property type="entry name" value="Galactose-binding domain-like"/>
    <property type="match status" value="1"/>
</dbReference>
<evidence type="ECO:0000256" key="4">
    <source>
        <dbReference type="ARBA" id="ARBA00022801"/>
    </source>
</evidence>
<reference evidence="10" key="2">
    <citation type="submission" date="2023-01" db="EMBL/GenBank/DDBJ databases">
        <title>Draft genome sequence of Portibacter lacus strain NBRC 108769.</title>
        <authorList>
            <person name="Sun Q."/>
            <person name="Mori K."/>
        </authorList>
    </citation>
    <scope>NUCLEOTIDE SEQUENCE</scope>
    <source>
        <strain evidence="10">NBRC 108769</strain>
    </source>
</reference>
<dbReference type="Gene3D" id="3.20.20.80">
    <property type="entry name" value="Glycosidases"/>
    <property type="match status" value="1"/>
</dbReference>